<evidence type="ECO:0000313" key="3">
    <source>
        <dbReference type="Proteomes" id="UP000195221"/>
    </source>
</evidence>
<evidence type="ECO:0000313" key="2">
    <source>
        <dbReference type="EMBL" id="OTP66051.1"/>
    </source>
</evidence>
<organism evidence="2 3">
    <name type="scientific">Caballeronia sordidicola</name>
    <name type="common">Burkholderia sordidicola</name>
    <dbReference type="NCBI Taxonomy" id="196367"/>
    <lineage>
        <taxon>Bacteria</taxon>
        <taxon>Pseudomonadati</taxon>
        <taxon>Pseudomonadota</taxon>
        <taxon>Betaproteobacteria</taxon>
        <taxon>Burkholderiales</taxon>
        <taxon>Burkholderiaceae</taxon>
        <taxon>Caballeronia</taxon>
    </lineage>
</organism>
<evidence type="ECO:0000259" key="1">
    <source>
        <dbReference type="Pfam" id="PF19328"/>
    </source>
</evidence>
<dbReference type="AlphaFoldDB" id="A0A242M4U9"/>
<feature type="domain" description="2,4-diaminopentanoate dehydrogenase C-terminal" evidence="1">
    <location>
        <begin position="176"/>
        <end position="356"/>
    </location>
</feature>
<dbReference type="Gene3D" id="3.40.50.720">
    <property type="entry name" value="NAD(P)-binding Rossmann-like Domain"/>
    <property type="match status" value="1"/>
</dbReference>
<reference evidence="2 3" key="1">
    <citation type="submission" date="2017-03" db="EMBL/GenBank/DDBJ databases">
        <title>Genome analysis of strain PAMC 26577.</title>
        <authorList>
            <person name="Oh H.-M."/>
            <person name="Yang J.-A."/>
        </authorList>
    </citation>
    <scope>NUCLEOTIDE SEQUENCE [LARGE SCALE GENOMIC DNA]</scope>
    <source>
        <strain evidence="2 3">PAMC 26577</strain>
    </source>
</reference>
<dbReference type="InterPro" id="IPR045760">
    <property type="entry name" value="DAP_DH_C"/>
</dbReference>
<dbReference type="SUPFAM" id="SSF51735">
    <property type="entry name" value="NAD(P)-binding Rossmann-fold domains"/>
    <property type="match status" value="1"/>
</dbReference>
<dbReference type="Proteomes" id="UP000195221">
    <property type="component" value="Unassembled WGS sequence"/>
</dbReference>
<dbReference type="InterPro" id="IPR036291">
    <property type="entry name" value="NAD(P)-bd_dom_sf"/>
</dbReference>
<dbReference type="EMBL" id="NBTZ01000165">
    <property type="protein sequence ID" value="OTP66051.1"/>
    <property type="molecule type" value="Genomic_DNA"/>
</dbReference>
<name>A0A242M4U9_CABSO</name>
<gene>
    <name evidence="2" type="ORF">PAMC26577_38460</name>
</gene>
<dbReference type="Pfam" id="PF19328">
    <property type="entry name" value="DAP_DH_C"/>
    <property type="match status" value="1"/>
</dbReference>
<dbReference type="CDD" id="cd24146">
    <property type="entry name" value="nat-AmDH_N_like"/>
    <property type="match status" value="1"/>
</dbReference>
<proteinExistence type="predicted"/>
<protein>
    <submittedName>
        <fullName evidence="2">Dihydrodipicolinate reductase</fullName>
    </submittedName>
</protein>
<sequence length="364" mass="39694">MRWSKPLHLSKRPFMNLTECGKSDTQDQARRKPRVMIYGVGFYGMEAVRILAEKGWPIVAAVNRAGPKIGQDLGRLAGLNEDLGVIVQDCETADYAALGADIALVVQTERLSLNLMAYQRLLGAGINVICHGSESYFPQGADPKLAEEIDALAKQGSVTFTGTGIWDFSRIWPGILIAGPCSELRSLNHHSLTNAELANERMMRAYGVDMTQAEFAQKVAKVPGQLGELYKGIPHHVMHALGFTITNVTERREPVLSDQPVWCRILNRLLDPGTSLGLRIVASVETAEGPTASAHIELRILAEGEAEHMMWTVDGRPSSKIRVDRADGVHASAACMVNRIPDVIAAPSGVRLISQLGPLRHSHT</sequence>
<accession>A0A242M4U9</accession>
<comment type="caution">
    <text evidence="2">The sequence shown here is derived from an EMBL/GenBank/DDBJ whole genome shotgun (WGS) entry which is preliminary data.</text>
</comment>